<protein>
    <recommendedName>
        <fullName evidence="5">Aminotransferase-like plant mobile domain-containing protein</fullName>
    </recommendedName>
</protein>
<gene>
    <name evidence="3" type="ORF">Taro_047309</name>
</gene>
<reference evidence="3" key="1">
    <citation type="submission" date="2017-07" db="EMBL/GenBank/DDBJ databases">
        <title>Taro Niue Genome Assembly and Annotation.</title>
        <authorList>
            <person name="Atibalentja N."/>
            <person name="Keating K."/>
            <person name="Fields C.J."/>
        </authorList>
    </citation>
    <scope>NUCLEOTIDE SEQUENCE</scope>
    <source>
        <strain evidence="3">Niue_2</strain>
        <tissue evidence="3">Leaf</tissue>
    </source>
</reference>
<name>A0A843WVV2_COLES</name>
<dbReference type="OrthoDB" id="1428937at2759"/>
<evidence type="ECO:0000256" key="1">
    <source>
        <dbReference type="SAM" id="Coils"/>
    </source>
</evidence>
<accession>A0A843WVV2</accession>
<dbReference type="InterPro" id="IPR044824">
    <property type="entry name" value="MAIN-like"/>
</dbReference>
<dbReference type="PANTHER" id="PTHR46033:SF8">
    <property type="entry name" value="PROTEIN MAINTENANCE OF MERISTEMS-LIKE"/>
    <property type="match status" value="1"/>
</dbReference>
<dbReference type="PANTHER" id="PTHR46033">
    <property type="entry name" value="PROTEIN MAIN-LIKE 2"/>
    <property type="match status" value="1"/>
</dbReference>
<comment type="caution">
    <text evidence="3">The sequence shown here is derived from an EMBL/GenBank/DDBJ whole genome shotgun (WGS) entry which is preliminary data.</text>
</comment>
<feature type="compositionally biased region" description="Basic residues" evidence="2">
    <location>
        <begin position="1"/>
        <end position="13"/>
    </location>
</feature>
<dbReference type="Proteomes" id="UP000652761">
    <property type="component" value="Unassembled WGS sequence"/>
</dbReference>
<evidence type="ECO:0008006" key="5">
    <source>
        <dbReference type="Google" id="ProtNLM"/>
    </source>
</evidence>
<dbReference type="GO" id="GO:0010073">
    <property type="term" value="P:meristem maintenance"/>
    <property type="evidence" value="ECO:0007669"/>
    <property type="project" value="InterPro"/>
</dbReference>
<feature type="coiled-coil region" evidence="1">
    <location>
        <begin position="333"/>
        <end position="411"/>
    </location>
</feature>
<proteinExistence type="predicted"/>
<dbReference type="AlphaFoldDB" id="A0A843WVV2"/>
<feature type="region of interest" description="Disordered" evidence="2">
    <location>
        <begin position="1"/>
        <end position="77"/>
    </location>
</feature>
<keyword evidence="1" id="KW-0175">Coiled coil</keyword>
<feature type="compositionally biased region" description="Acidic residues" evidence="2">
    <location>
        <begin position="28"/>
        <end position="38"/>
    </location>
</feature>
<dbReference type="EMBL" id="NMUH01006069">
    <property type="protein sequence ID" value="MQM14379.1"/>
    <property type="molecule type" value="Genomic_DNA"/>
</dbReference>
<evidence type="ECO:0000256" key="2">
    <source>
        <dbReference type="SAM" id="MobiDB-lite"/>
    </source>
</evidence>
<sequence length="416" mass="47322">MVRGKKTVLRKCPRQSEEEEEVTRGSAVEDDMVEEEEMATAAGGSTLEEEDPSDVDGGEGEEIEAETAWRTSRRPKGKGRMRSRVNWDLCWAWYRALSEAQQTRVARMGFGHLLAVRPFHVDVPYLEALRERSDEDCKAFIMPWGHMIPTFYCVTWSSSRCSQSTGGFTPFLQIWGYTCFPMGRGVQTEGSQAMVPLMARWEVAPDPRVMDRHVEDVRASLDLYPHDQVVWTPYMGEAAASHPAVAAGRPLIDRHLLLLCLGTEGHSRRRFFTEDRDWSEEHGSIVACWQGAGEQVLQHTDLQDSVAYLEDYRVHYTRRLRLDRRVKPESEAVRLLEGRLAEQAVEVERLRAETRSLRGELARVRASRDMGESSSAQPTIGDLAVWLQEALDREEERVQELEAERQGVGATLQAQM</sequence>
<keyword evidence="4" id="KW-1185">Reference proteome</keyword>
<evidence type="ECO:0000313" key="3">
    <source>
        <dbReference type="EMBL" id="MQM14379.1"/>
    </source>
</evidence>
<evidence type="ECO:0000313" key="4">
    <source>
        <dbReference type="Proteomes" id="UP000652761"/>
    </source>
</evidence>
<feature type="compositionally biased region" description="Acidic residues" evidence="2">
    <location>
        <begin position="47"/>
        <end position="65"/>
    </location>
</feature>
<organism evidence="3 4">
    <name type="scientific">Colocasia esculenta</name>
    <name type="common">Wild taro</name>
    <name type="synonym">Arum esculentum</name>
    <dbReference type="NCBI Taxonomy" id="4460"/>
    <lineage>
        <taxon>Eukaryota</taxon>
        <taxon>Viridiplantae</taxon>
        <taxon>Streptophyta</taxon>
        <taxon>Embryophyta</taxon>
        <taxon>Tracheophyta</taxon>
        <taxon>Spermatophyta</taxon>
        <taxon>Magnoliopsida</taxon>
        <taxon>Liliopsida</taxon>
        <taxon>Araceae</taxon>
        <taxon>Aroideae</taxon>
        <taxon>Colocasieae</taxon>
        <taxon>Colocasia</taxon>
    </lineage>
</organism>